<proteinExistence type="predicted"/>
<dbReference type="RefSeq" id="WP_189437237.1">
    <property type="nucleotide sequence ID" value="NZ_BMXE01000004.1"/>
</dbReference>
<keyword evidence="3" id="KW-1185">Reference proteome</keyword>
<evidence type="ECO:0000256" key="1">
    <source>
        <dbReference type="SAM" id="SignalP"/>
    </source>
</evidence>
<dbReference type="Proteomes" id="UP000637980">
    <property type="component" value="Unassembled WGS sequence"/>
</dbReference>
<name>A0ABQ3EHW8_9HYPH</name>
<dbReference type="EMBL" id="BMXE01000004">
    <property type="protein sequence ID" value="GHB35442.1"/>
    <property type="molecule type" value="Genomic_DNA"/>
</dbReference>
<reference evidence="3" key="1">
    <citation type="journal article" date="2019" name="Int. J. Syst. Evol. Microbiol.">
        <title>The Global Catalogue of Microorganisms (GCM) 10K type strain sequencing project: providing services to taxonomists for standard genome sequencing and annotation.</title>
        <authorList>
            <consortium name="The Broad Institute Genomics Platform"/>
            <consortium name="The Broad Institute Genome Sequencing Center for Infectious Disease"/>
            <person name="Wu L."/>
            <person name="Ma J."/>
        </authorList>
    </citation>
    <scope>NUCLEOTIDE SEQUENCE [LARGE SCALE GENOMIC DNA]</scope>
    <source>
        <strain evidence="3">KCTC 12861</strain>
    </source>
</reference>
<evidence type="ECO:0000313" key="3">
    <source>
        <dbReference type="Proteomes" id="UP000637980"/>
    </source>
</evidence>
<accession>A0ABQ3EHW8</accession>
<keyword evidence="1" id="KW-0732">Signal</keyword>
<gene>
    <name evidence="2" type="ORF">GCM10007094_26260</name>
</gene>
<organism evidence="2 3">
    <name type="scientific">Pseudovibrio japonicus</name>
    <dbReference type="NCBI Taxonomy" id="366534"/>
    <lineage>
        <taxon>Bacteria</taxon>
        <taxon>Pseudomonadati</taxon>
        <taxon>Pseudomonadota</taxon>
        <taxon>Alphaproteobacteria</taxon>
        <taxon>Hyphomicrobiales</taxon>
        <taxon>Stappiaceae</taxon>
        <taxon>Pseudovibrio</taxon>
    </lineage>
</organism>
<feature type="chain" id="PRO_5045081729" evidence="1">
    <location>
        <begin position="26"/>
        <end position="161"/>
    </location>
</feature>
<feature type="signal peptide" evidence="1">
    <location>
        <begin position="1"/>
        <end position="25"/>
    </location>
</feature>
<protein>
    <submittedName>
        <fullName evidence="2">Uncharacterized protein</fullName>
    </submittedName>
</protein>
<evidence type="ECO:0000313" key="2">
    <source>
        <dbReference type="EMBL" id="GHB35442.1"/>
    </source>
</evidence>
<comment type="caution">
    <text evidence="2">The sequence shown here is derived from an EMBL/GenBank/DDBJ whole genome shotgun (WGS) entry which is preliminary data.</text>
</comment>
<sequence length="161" mass="17864">MRLTTQTCSIIILTLIMGVPGPANAQFIHRDNRGNPFTDLKRLSNSRQISIDALRPISDSVDMDFCLERYGTGYTVSPDPNGGRGQFVSDKGHKLRLYARSEQREDDIYAEHSQILAIFPNEPDQEVEITQFITGFVNSKIFGGVFSDGDCAGSFSVVDVK</sequence>